<accession>A0A2P5FA48</accession>
<comment type="caution">
    <text evidence="1">The sequence shown here is derived from an EMBL/GenBank/DDBJ whole genome shotgun (WGS) entry which is preliminary data.</text>
</comment>
<evidence type="ECO:0000313" key="1">
    <source>
        <dbReference type="EMBL" id="PON94670.1"/>
    </source>
</evidence>
<sequence>MEQTKGSDEKGGAGVVMEGREVADRVVAPAPALRGECAVLEVSKPSQVENCGTTTHKLPTHSDSGDQFQSSMRLISTYVLLF</sequence>
<dbReference type="AlphaFoldDB" id="A0A2P5FA48"/>
<evidence type="ECO:0000313" key="2">
    <source>
        <dbReference type="Proteomes" id="UP000237000"/>
    </source>
</evidence>
<protein>
    <submittedName>
        <fullName evidence="1">Uncharacterized protein</fullName>
    </submittedName>
</protein>
<name>A0A2P5FA48_TREOI</name>
<organism evidence="1 2">
    <name type="scientific">Trema orientale</name>
    <name type="common">Charcoal tree</name>
    <name type="synonym">Celtis orientalis</name>
    <dbReference type="NCBI Taxonomy" id="63057"/>
    <lineage>
        <taxon>Eukaryota</taxon>
        <taxon>Viridiplantae</taxon>
        <taxon>Streptophyta</taxon>
        <taxon>Embryophyta</taxon>
        <taxon>Tracheophyta</taxon>
        <taxon>Spermatophyta</taxon>
        <taxon>Magnoliopsida</taxon>
        <taxon>eudicotyledons</taxon>
        <taxon>Gunneridae</taxon>
        <taxon>Pentapetalae</taxon>
        <taxon>rosids</taxon>
        <taxon>fabids</taxon>
        <taxon>Rosales</taxon>
        <taxon>Cannabaceae</taxon>
        <taxon>Trema</taxon>
    </lineage>
</organism>
<dbReference type="EMBL" id="JXTC01000049">
    <property type="protein sequence ID" value="PON94670.1"/>
    <property type="molecule type" value="Genomic_DNA"/>
</dbReference>
<dbReference type="InParanoid" id="A0A2P5FA48"/>
<reference evidence="2" key="1">
    <citation type="submission" date="2016-06" db="EMBL/GenBank/DDBJ databases">
        <title>Parallel loss of symbiosis genes in relatives of nitrogen-fixing non-legume Parasponia.</title>
        <authorList>
            <person name="Van Velzen R."/>
            <person name="Holmer R."/>
            <person name="Bu F."/>
            <person name="Rutten L."/>
            <person name="Van Zeijl A."/>
            <person name="Liu W."/>
            <person name="Santuari L."/>
            <person name="Cao Q."/>
            <person name="Sharma T."/>
            <person name="Shen D."/>
            <person name="Roswanjaya Y."/>
            <person name="Wardhani T."/>
            <person name="Kalhor M.S."/>
            <person name="Jansen J."/>
            <person name="Van den Hoogen J."/>
            <person name="Gungor B."/>
            <person name="Hartog M."/>
            <person name="Hontelez J."/>
            <person name="Verver J."/>
            <person name="Yang W.-C."/>
            <person name="Schijlen E."/>
            <person name="Repin R."/>
            <person name="Schilthuizen M."/>
            <person name="Schranz E."/>
            <person name="Heidstra R."/>
            <person name="Miyata K."/>
            <person name="Fedorova E."/>
            <person name="Kohlen W."/>
            <person name="Bisseling T."/>
            <person name="Smit S."/>
            <person name="Geurts R."/>
        </authorList>
    </citation>
    <scope>NUCLEOTIDE SEQUENCE [LARGE SCALE GENOMIC DNA]</scope>
    <source>
        <strain evidence="2">cv. RG33-2</strain>
    </source>
</reference>
<dbReference type="OrthoDB" id="10294200at2759"/>
<gene>
    <name evidence="1" type="ORF">TorRG33x02_094530</name>
</gene>
<keyword evidence="2" id="KW-1185">Reference proteome</keyword>
<proteinExistence type="predicted"/>
<dbReference type="Proteomes" id="UP000237000">
    <property type="component" value="Unassembled WGS sequence"/>
</dbReference>